<feature type="domain" description="Cysteine-rich CPCC" evidence="2">
    <location>
        <begin position="21"/>
        <end position="75"/>
    </location>
</feature>
<evidence type="ECO:0000256" key="1">
    <source>
        <dbReference type="SAM" id="MobiDB-lite"/>
    </source>
</evidence>
<dbReference type="Pfam" id="PF14206">
    <property type="entry name" value="Cys_rich_CPCC"/>
    <property type="match status" value="1"/>
</dbReference>
<name>A0A6B3C5U2_9ACTN</name>
<organism evidence="3">
    <name type="scientific">Streptomyces sp. SID12501</name>
    <dbReference type="NCBI Taxonomy" id="2706042"/>
    <lineage>
        <taxon>Bacteria</taxon>
        <taxon>Bacillati</taxon>
        <taxon>Actinomycetota</taxon>
        <taxon>Actinomycetes</taxon>
        <taxon>Kitasatosporales</taxon>
        <taxon>Streptomycetaceae</taxon>
        <taxon>Streptomyces</taxon>
    </lineage>
</organism>
<dbReference type="AlphaFoldDB" id="A0A6B3C5U2"/>
<sequence>MPAEGQRVSPSVSDAEGSPVECPCCCYRTLHERANFEICVECGWEDDGQSGRDAHIVRGGPNGLLSLAQARLEYLAAAEDPLHESSAACGGEGMWWAAAQEQLRNLL</sequence>
<feature type="region of interest" description="Disordered" evidence="1">
    <location>
        <begin position="1"/>
        <end position="20"/>
    </location>
</feature>
<evidence type="ECO:0000259" key="2">
    <source>
        <dbReference type="Pfam" id="PF14206"/>
    </source>
</evidence>
<gene>
    <name evidence="3" type="ORF">G3I71_41045</name>
</gene>
<reference evidence="3" key="1">
    <citation type="submission" date="2020-01" db="EMBL/GenBank/DDBJ databases">
        <title>Insect and environment-associated Actinomycetes.</title>
        <authorList>
            <person name="Currrie C."/>
            <person name="Chevrette M."/>
            <person name="Carlson C."/>
            <person name="Stubbendieck R."/>
            <person name="Wendt-Pienkowski E."/>
        </authorList>
    </citation>
    <scope>NUCLEOTIDE SEQUENCE</scope>
    <source>
        <strain evidence="3">SID12501</strain>
    </source>
</reference>
<proteinExistence type="predicted"/>
<dbReference type="EMBL" id="JAAGLU010000055">
    <property type="protein sequence ID" value="NEC92028.1"/>
    <property type="molecule type" value="Genomic_DNA"/>
</dbReference>
<protein>
    <recommendedName>
        <fullName evidence="2">Cysteine-rich CPCC domain-containing protein</fullName>
    </recommendedName>
</protein>
<accession>A0A6B3C5U2</accession>
<evidence type="ECO:0000313" key="3">
    <source>
        <dbReference type="EMBL" id="NEC92028.1"/>
    </source>
</evidence>
<dbReference type="InterPro" id="IPR025983">
    <property type="entry name" value="Cys_rich_CPCC"/>
</dbReference>
<comment type="caution">
    <text evidence="3">The sequence shown here is derived from an EMBL/GenBank/DDBJ whole genome shotgun (WGS) entry which is preliminary data.</text>
</comment>